<organism evidence="2 3">
    <name type="scientific">Denitrobaculum tricleocarpae</name>
    <dbReference type="NCBI Taxonomy" id="2591009"/>
    <lineage>
        <taxon>Bacteria</taxon>
        <taxon>Pseudomonadati</taxon>
        <taxon>Pseudomonadota</taxon>
        <taxon>Alphaproteobacteria</taxon>
        <taxon>Rhodospirillales</taxon>
        <taxon>Rhodospirillaceae</taxon>
        <taxon>Denitrobaculum</taxon>
    </lineage>
</organism>
<gene>
    <name evidence="2" type="ORF">FKG95_01485</name>
</gene>
<evidence type="ECO:0000256" key="1">
    <source>
        <dbReference type="SAM" id="MobiDB-lite"/>
    </source>
</evidence>
<dbReference type="AlphaFoldDB" id="A0A545U1E8"/>
<sequence length="102" mass="11608">MRIPCPICGERDVGEFTYGGDATVARPAMDETDPAVWNRFVYDRENPRGAHLEFWQHTGGCRAWIKLRRNVLTHQVGASELVGPWSKPSEKDAQTKRQEPVE</sequence>
<dbReference type="Pfam" id="PF04267">
    <property type="entry name" value="SoxD"/>
    <property type="match status" value="1"/>
</dbReference>
<name>A0A545U1E8_9PROT</name>
<proteinExistence type="predicted"/>
<dbReference type="InterPro" id="IPR038561">
    <property type="entry name" value="SoxD_sf"/>
</dbReference>
<dbReference type="Proteomes" id="UP000315252">
    <property type="component" value="Unassembled WGS sequence"/>
</dbReference>
<feature type="region of interest" description="Disordered" evidence="1">
    <location>
        <begin position="79"/>
        <end position="102"/>
    </location>
</feature>
<evidence type="ECO:0000313" key="2">
    <source>
        <dbReference type="EMBL" id="TQV83301.1"/>
    </source>
</evidence>
<reference evidence="2 3" key="1">
    <citation type="submission" date="2019-06" db="EMBL/GenBank/DDBJ databases">
        <title>Whole genome sequence for Rhodospirillaceae sp. R148.</title>
        <authorList>
            <person name="Wang G."/>
        </authorList>
    </citation>
    <scope>NUCLEOTIDE SEQUENCE [LARGE SCALE GENOMIC DNA]</scope>
    <source>
        <strain evidence="2 3">R148</strain>
    </source>
</reference>
<dbReference type="OrthoDB" id="7159274at2"/>
<comment type="caution">
    <text evidence="2">The sequence shown here is derived from an EMBL/GenBank/DDBJ whole genome shotgun (WGS) entry which is preliminary data.</text>
</comment>
<dbReference type="GO" id="GO:0008115">
    <property type="term" value="F:sarcosine oxidase activity"/>
    <property type="evidence" value="ECO:0007669"/>
    <property type="project" value="InterPro"/>
</dbReference>
<accession>A0A545U1E8</accession>
<keyword evidence="3" id="KW-1185">Reference proteome</keyword>
<protein>
    <submittedName>
        <fullName evidence="2">Sarcosine oxidase subunit delta</fullName>
    </submittedName>
</protein>
<dbReference type="GO" id="GO:0046653">
    <property type="term" value="P:tetrahydrofolate metabolic process"/>
    <property type="evidence" value="ECO:0007669"/>
    <property type="project" value="InterPro"/>
</dbReference>
<dbReference type="Gene3D" id="3.30.2270.10">
    <property type="entry name" value="Folate-binding superfamily"/>
    <property type="match status" value="1"/>
</dbReference>
<evidence type="ECO:0000313" key="3">
    <source>
        <dbReference type="Proteomes" id="UP000315252"/>
    </source>
</evidence>
<dbReference type="RefSeq" id="WP_142894456.1">
    <property type="nucleotide sequence ID" value="NZ_ML660052.1"/>
</dbReference>
<feature type="compositionally biased region" description="Basic and acidic residues" evidence="1">
    <location>
        <begin position="88"/>
        <end position="102"/>
    </location>
</feature>
<dbReference type="InterPro" id="IPR006279">
    <property type="entry name" value="SoxD"/>
</dbReference>
<dbReference type="EMBL" id="VHSH01000001">
    <property type="protein sequence ID" value="TQV83301.1"/>
    <property type="molecule type" value="Genomic_DNA"/>
</dbReference>